<protein>
    <submittedName>
        <fullName evidence="1">Uncharacterized protein</fullName>
    </submittedName>
</protein>
<evidence type="ECO:0000313" key="2">
    <source>
        <dbReference type="Proteomes" id="UP000295192"/>
    </source>
</evidence>
<dbReference type="AlphaFoldDB" id="A0A484ASA2"/>
<evidence type="ECO:0000313" key="1">
    <source>
        <dbReference type="EMBL" id="TDG39253.1"/>
    </source>
</evidence>
<sequence length="77" mass="9118">MDILDIDEALKDDSYIFLADKTHDDISNILHQWKINNQQNLQKPLQPINGEAYKYNSKTFTRPKRKPQEKMETQLTV</sequence>
<accession>A0A484ASA2</accession>
<dbReference type="EMBL" id="LSRL02001207">
    <property type="protein sequence ID" value="TDG39253.1"/>
    <property type="molecule type" value="Genomic_DNA"/>
</dbReference>
<dbReference type="OrthoDB" id="8020139at2759"/>
<reference evidence="1 2" key="1">
    <citation type="journal article" date="2019" name="J. Hered.">
        <title>An Improved Genome Assembly for Drosophila navojoa, the Basal Species in the mojavensis Cluster.</title>
        <authorList>
            <person name="Vanderlinde T."/>
            <person name="Dupim E.G."/>
            <person name="Nazario-Yepiz N.O."/>
            <person name="Carvalho A.B."/>
        </authorList>
    </citation>
    <scope>NUCLEOTIDE SEQUENCE [LARGE SCALE GENOMIC DNA]</scope>
    <source>
        <strain evidence="1">Navoj_Jal97</strain>
        <tissue evidence="1">Whole organism</tissue>
    </source>
</reference>
<comment type="caution">
    <text evidence="1">The sequence shown here is derived from an EMBL/GenBank/DDBJ whole genome shotgun (WGS) entry which is preliminary data.</text>
</comment>
<keyword evidence="2" id="KW-1185">Reference proteome</keyword>
<proteinExistence type="predicted"/>
<dbReference type="Proteomes" id="UP000295192">
    <property type="component" value="Unassembled WGS sequence"/>
</dbReference>
<organism evidence="1 2">
    <name type="scientific">Drosophila navojoa</name>
    <name type="common">Fruit fly</name>
    <dbReference type="NCBI Taxonomy" id="7232"/>
    <lineage>
        <taxon>Eukaryota</taxon>
        <taxon>Metazoa</taxon>
        <taxon>Ecdysozoa</taxon>
        <taxon>Arthropoda</taxon>
        <taxon>Hexapoda</taxon>
        <taxon>Insecta</taxon>
        <taxon>Pterygota</taxon>
        <taxon>Neoptera</taxon>
        <taxon>Endopterygota</taxon>
        <taxon>Diptera</taxon>
        <taxon>Brachycera</taxon>
        <taxon>Muscomorpha</taxon>
        <taxon>Ephydroidea</taxon>
        <taxon>Drosophilidae</taxon>
        <taxon>Drosophila</taxon>
    </lineage>
</organism>
<gene>
    <name evidence="1" type="ORF">AWZ03_014324</name>
</gene>
<name>A0A484ASA2_DRONA</name>
<dbReference type="STRING" id="7232.A0A484ASA2"/>